<dbReference type="AlphaFoldDB" id="A0AAV6K3S8"/>
<dbReference type="EMBL" id="JACTNZ010000005">
    <property type="protein sequence ID" value="KAG5547116.1"/>
    <property type="molecule type" value="Genomic_DNA"/>
</dbReference>
<evidence type="ECO:0000313" key="2">
    <source>
        <dbReference type="Proteomes" id="UP000823749"/>
    </source>
</evidence>
<sequence length="63" mass="7161">MRRFDNVNIKRNFKEANMCADALTKDTPVFVGDLYFYICIPSCISNLLRADYLGISYPGHVAV</sequence>
<gene>
    <name evidence="1" type="ORF">RHGRI_012965</name>
</gene>
<evidence type="ECO:0000313" key="1">
    <source>
        <dbReference type="EMBL" id="KAG5547116.1"/>
    </source>
</evidence>
<accession>A0AAV6K3S8</accession>
<reference evidence="1" key="1">
    <citation type="submission" date="2020-08" db="EMBL/GenBank/DDBJ databases">
        <title>Plant Genome Project.</title>
        <authorList>
            <person name="Zhang R.-G."/>
        </authorList>
    </citation>
    <scope>NUCLEOTIDE SEQUENCE</scope>
    <source>
        <strain evidence="1">WSP0</strain>
        <tissue evidence="1">Leaf</tissue>
    </source>
</reference>
<dbReference type="Proteomes" id="UP000823749">
    <property type="component" value="Chromosome 5"/>
</dbReference>
<proteinExistence type="predicted"/>
<organism evidence="1 2">
    <name type="scientific">Rhododendron griersonianum</name>
    <dbReference type="NCBI Taxonomy" id="479676"/>
    <lineage>
        <taxon>Eukaryota</taxon>
        <taxon>Viridiplantae</taxon>
        <taxon>Streptophyta</taxon>
        <taxon>Embryophyta</taxon>
        <taxon>Tracheophyta</taxon>
        <taxon>Spermatophyta</taxon>
        <taxon>Magnoliopsida</taxon>
        <taxon>eudicotyledons</taxon>
        <taxon>Gunneridae</taxon>
        <taxon>Pentapetalae</taxon>
        <taxon>asterids</taxon>
        <taxon>Ericales</taxon>
        <taxon>Ericaceae</taxon>
        <taxon>Ericoideae</taxon>
        <taxon>Rhodoreae</taxon>
        <taxon>Rhododendron</taxon>
    </lineage>
</organism>
<protein>
    <recommendedName>
        <fullName evidence="3">RNase H type-1 domain-containing protein</fullName>
    </recommendedName>
</protein>
<comment type="caution">
    <text evidence="1">The sequence shown here is derived from an EMBL/GenBank/DDBJ whole genome shotgun (WGS) entry which is preliminary data.</text>
</comment>
<name>A0AAV6K3S8_9ERIC</name>
<evidence type="ECO:0008006" key="3">
    <source>
        <dbReference type="Google" id="ProtNLM"/>
    </source>
</evidence>
<keyword evidence="2" id="KW-1185">Reference proteome</keyword>